<name>A0A6N7KPV1_9ACTN</name>
<keyword evidence="2" id="KW-0808">Transferase</keyword>
<dbReference type="Pfam" id="PF01636">
    <property type="entry name" value="APH"/>
    <property type="match status" value="1"/>
</dbReference>
<dbReference type="OrthoDB" id="9797603at2"/>
<dbReference type="InterPro" id="IPR011009">
    <property type="entry name" value="Kinase-like_dom_sf"/>
</dbReference>
<evidence type="ECO:0000259" key="1">
    <source>
        <dbReference type="Pfam" id="PF01636"/>
    </source>
</evidence>
<dbReference type="PANTHER" id="PTHR21310:SF42">
    <property type="entry name" value="BIFUNCTIONAL AAC_APH"/>
    <property type="match status" value="1"/>
</dbReference>
<accession>A0A6N7KPV1</accession>
<feature type="domain" description="Aminoglycoside phosphotransferase" evidence="1">
    <location>
        <begin position="34"/>
        <end position="256"/>
    </location>
</feature>
<dbReference type="AlphaFoldDB" id="A0A6N7KPV1"/>
<dbReference type="Gene3D" id="3.30.200.20">
    <property type="entry name" value="Phosphorylase Kinase, domain 1"/>
    <property type="match status" value="1"/>
</dbReference>
<dbReference type="Proteomes" id="UP000450000">
    <property type="component" value="Unassembled WGS sequence"/>
</dbReference>
<protein>
    <submittedName>
        <fullName evidence="2">Aminoglycoside phosphotransferase family protein</fullName>
    </submittedName>
</protein>
<keyword evidence="3" id="KW-1185">Reference proteome</keyword>
<evidence type="ECO:0000313" key="3">
    <source>
        <dbReference type="Proteomes" id="UP000450000"/>
    </source>
</evidence>
<gene>
    <name evidence="2" type="ORF">F7Q99_04900</name>
</gene>
<organism evidence="2 3">
    <name type="scientific">Streptomyces kaniharaensis</name>
    <dbReference type="NCBI Taxonomy" id="212423"/>
    <lineage>
        <taxon>Bacteria</taxon>
        <taxon>Bacillati</taxon>
        <taxon>Actinomycetota</taxon>
        <taxon>Actinomycetes</taxon>
        <taxon>Kitasatosporales</taxon>
        <taxon>Streptomycetaceae</taxon>
        <taxon>Streptomyces</taxon>
    </lineage>
</organism>
<dbReference type="CDD" id="cd05155">
    <property type="entry name" value="APH_ChoK_like_1"/>
    <property type="match status" value="1"/>
</dbReference>
<evidence type="ECO:0000313" key="2">
    <source>
        <dbReference type="EMBL" id="MQS11643.1"/>
    </source>
</evidence>
<dbReference type="GO" id="GO:0016740">
    <property type="term" value="F:transferase activity"/>
    <property type="evidence" value="ECO:0007669"/>
    <property type="project" value="UniProtKB-KW"/>
</dbReference>
<dbReference type="InterPro" id="IPR051678">
    <property type="entry name" value="AGP_Transferase"/>
</dbReference>
<sequence length="293" mass="31128">MHPDEPDIDAALVRRLLSAQFPQWVGLPVQPVASTGTDNAMFRLGPDLAVRLPRVGWAAEGVGREQYWLPRLAPRLPQPIPAPIALGRPAAGYPWEWSVVRWLDGVNPAVGVLAAPDRLARDLAGFITALRSVDPTGGPSASRGVPLAARDGATRAALARLAGTIDTEAATALWDKALRLPDYAGPPTWMHGDLSPGNLLVTGAGHLGAVIDFGLMGVGDPTVDLIAAWTLLPASARPAFRAALDADDAMWARARACALSMALVVIPYYRHTNPRLATDARHVVREVLADRSA</sequence>
<dbReference type="SUPFAM" id="SSF56112">
    <property type="entry name" value="Protein kinase-like (PK-like)"/>
    <property type="match status" value="1"/>
</dbReference>
<dbReference type="Gene3D" id="3.90.1200.10">
    <property type="match status" value="1"/>
</dbReference>
<dbReference type="InterPro" id="IPR002575">
    <property type="entry name" value="Aminoglycoside_PTrfase"/>
</dbReference>
<comment type="caution">
    <text evidence="2">The sequence shown here is derived from an EMBL/GenBank/DDBJ whole genome shotgun (WGS) entry which is preliminary data.</text>
</comment>
<dbReference type="EMBL" id="WBOF01000001">
    <property type="protein sequence ID" value="MQS11643.1"/>
    <property type="molecule type" value="Genomic_DNA"/>
</dbReference>
<proteinExistence type="predicted"/>
<dbReference type="PANTHER" id="PTHR21310">
    <property type="entry name" value="AMINOGLYCOSIDE PHOSPHOTRANSFERASE-RELATED-RELATED"/>
    <property type="match status" value="1"/>
</dbReference>
<reference evidence="2 3" key="1">
    <citation type="submission" date="2019-09" db="EMBL/GenBank/DDBJ databases">
        <title>Genome Sequences of Streptomyces kaniharaensis ATCC 21070.</title>
        <authorList>
            <person name="Zhu W."/>
            <person name="De Crecy-Lagard V."/>
            <person name="Richards N.G."/>
        </authorList>
    </citation>
    <scope>NUCLEOTIDE SEQUENCE [LARGE SCALE GENOMIC DNA]</scope>
    <source>
        <strain evidence="2 3">SF-557</strain>
    </source>
</reference>